<dbReference type="OrthoDB" id="937at2759"/>
<dbReference type="PANTHER" id="PTHR18444:SF9">
    <property type="entry name" value="UPF0538 PROTEIN C2ORF76"/>
    <property type="match status" value="1"/>
</dbReference>
<comment type="caution">
    <text evidence="2">The sequence shown here is derived from an EMBL/GenBank/DDBJ whole genome shotgun (WGS) entry which is preliminary data.</text>
</comment>
<dbReference type="Proteomes" id="UP000276133">
    <property type="component" value="Unassembled WGS sequence"/>
</dbReference>
<dbReference type="EMBL" id="REGN01007433">
    <property type="protein sequence ID" value="RNA06316.1"/>
    <property type="molecule type" value="Genomic_DNA"/>
</dbReference>
<reference evidence="2 3" key="1">
    <citation type="journal article" date="2018" name="Sci. Rep.">
        <title>Genomic signatures of local adaptation to the degree of environmental predictability in rotifers.</title>
        <authorList>
            <person name="Franch-Gras L."/>
            <person name="Hahn C."/>
            <person name="Garcia-Roger E.M."/>
            <person name="Carmona M.J."/>
            <person name="Serra M."/>
            <person name="Gomez A."/>
        </authorList>
    </citation>
    <scope>NUCLEOTIDE SEQUENCE [LARGE SCALE GENOMIC DNA]</scope>
    <source>
        <strain evidence="2">HYR1</strain>
    </source>
</reference>
<dbReference type="STRING" id="10195.A0A3M7Q4C5"/>
<organism evidence="2 3">
    <name type="scientific">Brachionus plicatilis</name>
    <name type="common">Marine rotifer</name>
    <name type="synonym">Brachionus muelleri</name>
    <dbReference type="NCBI Taxonomy" id="10195"/>
    <lineage>
        <taxon>Eukaryota</taxon>
        <taxon>Metazoa</taxon>
        <taxon>Spiralia</taxon>
        <taxon>Gnathifera</taxon>
        <taxon>Rotifera</taxon>
        <taxon>Eurotatoria</taxon>
        <taxon>Monogononta</taxon>
        <taxon>Pseudotrocha</taxon>
        <taxon>Ploima</taxon>
        <taxon>Brachionidae</taxon>
        <taxon>Brachionus</taxon>
    </lineage>
</organism>
<evidence type="ECO:0000256" key="1">
    <source>
        <dbReference type="ARBA" id="ARBA00007176"/>
    </source>
</evidence>
<accession>A0A3M7Q4C5</accession>
<dbReference type="InterPro" id="IPR018794">
    <property type="entry name" value="UPF0538"/>
</dbReference>
<proteinExistence type="inferred from homology"/>
<comment type="similarity">
    <text evidence="1">Belongs to the UPF0538 family.</text>
</comment>
<evidence type="ECO:0000313" key="3">
    <source>
        <dbReference type="Proteomes" id="UP000276133"/>
    </source>
</evidence>
<protein>
    <submittedName>
        <fullName evidence="2">Uncharacterized protein</fullName>
    </submittedName>
</protein>
<gene>
    <name evidence="2" type="ORF">BpHYR1_015237</name>
</gene>
<sequence>MDNENLVLTIRVIRSFHHRNLKNLVLKNVDKKITVHELKDMINQEIKKSSLPPPFKTFTYDTLKIEHVPFKAKSSDPVINCQDDDSLILRDDQNLADICVVNETEISYFMMQDYLEYKSNKYVNIG</sequence>
<dbReference type="Pfam" id="PF10209">
    <property type="entry name" value="DUF2340"/>
    <property type="match status" value="1"/>
</dbReference>
<dbReference type="PANTHER" id="PTHR18444">
    <property type="entry name" value="UPF0538 FAMILY MEMBER"/>
    <property type="match status" value="1"/>
</dbReference>
<keyword evidence="3" id="KW-1185">Reference proteome</keyword>
<dbReference type="AlphaFoldDB" id="A0A3M7Q4C5"/>
<name>A0A3M7Q4C5_BRAPC</name>
<evidence type="ECO:0000313" key="2">
    <source>
        <dbReference type="EMBL" id="RNA06316.1"/>
    </source>
</evidence>